<feature type="chain" id="PRO_5036379956" description="Secreted protein" evidence="2">
    <location>
        <begin position="23"/>
        <end position="130"/>
    </location>
</feature>
<comment type="caution">
    <text evidence="3">The sequence shown here is derived from an EMBL/GenBank/DDBJ whole genome shotgun (WGS) entry which is preliminary data.</text>
</comment>
<evidence type="ECO:0000313" key="7">
    <source>
        <dbReference type="Proteomes" id="UP000476176"/>
    </source>
</evidence>
<evidence type="ECO:0000313" key="4">
    <source>
        <dbReference type="EMBL" id="KAE9106060.1"/>
    </source>
</evidence>
<accession>A0A6A3KLG6</accession>
<dbReference type="Proteomes" id="UP000476176">
    <property type="component" value="Unassembled WGS sequence"/>
</dbReference>
<evidence type="ECO:0000313" key="6">
    <source>
        <dbReference type="Proteomes" id="UP000460718"/>
    </source>
</evidence>
<evidence type="ECO:0000313" key="8">
    <source>
        <dbReference type="Proteomes" id="UP000488956"/>
    </source>
</evidence>
<dbReference type="EMBL" id="QXGC01000628">
    <property type="protein sequence ID" value="KAE9227064.1"/>
    <property type="molecule type" value="Genomic_DNA"/>
</dbReference>
<sequence>MIGASSMVLPFVAWSWCASSWGHTPPQHMGSLIPEHPALSQLCQSITTQAEWVGARLISPLGSPGRTDWSSWRPGYPPLLDTKDSPARKASATHRGLQPRAPSAQQLTGPKETGGGKPTRVRGLLVTSFQ</sequence>
<evidence type="ECO:0008006" key="9">
    <source>
        <dbReference type="Google" id="ProtNLM"/>
    </source>
</evidence>
<reference evidence="6 7" key="1">
    <citation type="submission" date="2018-09" db="EMBL/GenBank/DDBJ databases">
        <title>Genomic investigation of the strawberry pathogen Phytophthora fragariae indicates pathogenicity is determined by transcriptional variation in three key races.</title>
        <authorList>
            <person name="Adams T.M."/>
            <person name="Armitage A.D."/>
            <person name="Sobczyk M.K."/>
            <person name="Bates H.J."/>
            <person name="Dunwell J.M."/>
            <person name="Nellist C.F."/>
            <person name="Harrison R.J."/>
        </authorList>
    </citation>
    <scope>NUCLEOTIDE SEQUENCE [LARGE SCALE GENOMIC DNA]</scope>
    <source>
        <strain evidence="5 7">BC-23</strain>
        <strain evidence="4 8">ONT-3</strain>
        <strain evidence="3 6">SCRP245</strain>
    </source>
</reference>
<evidence type="ECO:0000313" key="5">
    <source>
        <dbReference type="EMBL" id="KAE9227064.1"/>
    </source>
</evidence>
<keyword evidence="2" id="KW-0732">Signal</keyword>
<dbReference type="EMBL" id="QXFX01000723">
    <property type="protein sequence ID" value="KAE9106060.1"/>
    <property type="molecule type" value="Genomic_DNA"/>
</dbReference>
<organism evidence="3 6">
    <name type="scientific">Phytophthora fragariae</name>
    <dbReference type="NCBI Taxonomy" id="53985"/>
    <lineage>
        <taxon>Eukaryota</taxon>
        <taxon>Sar</taxon>
        <taxon>Stramenopiles</taxon>
        <taxon>Oomycota</taxon>
        <taxon>Peronosporomycetes</taxon>
        <taxon>Peronosporales</taxon>
        <taxon>Peronosporaceae</taxon>
        <taxon>Phytophthora</taxon>
    </lineage>
</organism>
<name>A0A6A3KLG6_9STRA</name>
<protein>
    <recommendedName>
        <fullName evidence="9">Secreted protein</fullName>
    </recommendedName>
</protein>
<evidence type="ECO:0000256" key="2">
    <source>
        <dbReference type="SAM" id="SignalP"/>
    </source>
</evidence>
<proteinExistence type="predicted"/>
<dbReference type="Proteomes" id="UP000488956">
    <property type="component" value="Unassembled WGS sequence"/>
</dbReference>
<gene>
    <name evidence="5" type="ORF">PF004_g11464</name>
    <name evidence="4" type="ORF">PF010_g12760</name>
    <name evidence="3" type="ORF">PF011_g11467</name>
</gene>
<dbReference type="Proteomes" id="UP000460718">
    <property type="component" value="Unassembled WGS sequence"/>
</dbReference>
<dbReference type="EMBL" id="QXFW01000638">
    <property type="protein sequence ID" value="KAE9006667.1"/>
    <property type="molecule type" value="Genomic_DNA"/>
</dbReference>
<dbReference type="AlphaFoldDB" id="A0A6A3KLG6"/>
<feature type="signal peptide" evidence="2">
    <location>
        <begin position="1"/>
        <end position="22"/>
    </location>
</feature>
<evidence type="ECO:0000313" key="3">
    <source>
        <dbReference type="EMBL" id="KAE9006667.1"/>
    </source>
</evidence>
<evidence type="ECO:0000256" key="1">
    <source>
        <dbReference type="SAM" id="MobiDB-lite"/>
    </source>
</evidence>
<feature type="region of interest" description="Disordered" evidence="1">
    <location>
        <begin position="69"/>
        <end position="130"/>
    </location>
</feature>